<name>A0A1Y2HWL8_9FUNG</name>
<feature type="compositionally biased region" description="Basic and acidic residues" evidence="1">
    <location>
        <begin position="57"/>
        <end position="68"/>
    </location>
</feature>
<keyword evidence="3" id="KW-1185">Reference proteome</keyword>
<proteinExistence type="predicted"/>
<dbReference type="SUPFAM" id="SSF143990">
    <property type="entry name" value="YbiA-like"/>
    <property type="match status" value="2"/>
</dbReference>
<dbReference type="InterPro" id="IPR037238">
    <property type="entry name" value="YbiA-like_sf"/>
</dbReference>
<comment type="caution">
    <text evidence="2">The sequence shown here is derived from an EMBL/GenBank/DDBJ whole genome shotgun (WGS) entry which is preliminary data.</text>
</comment>
<feature type="compositionally biased region" description="Polar residues" evidence="1">
    <location>
        <begin position="47"/>
        <end position="56"/>
    </location>
</feature>
<dbReference type="Gene3D" id="1.10.357.40">
    <property type="entry name" value="YbiA-like"/>
    <property type="match status" value="1"/>
</dbReference>
<evidence type="ECO:0000313" key="3">
    <source>
        <dbReference type="Proteomes" id="UP000193411"/>
    </source>
</evidence>
<sequence>MNQFKHSHSEHPTAARPQRHGRQQQPLPASPSGLTSRNAGSRKDRSLQPTANQSVKTDSKDKGSRDQLEFYSQSPDVPPGQGRGEHVRNPSEYTALASIQCWRNVLSNFHMSEFQWMGYTWPSVEHAYQGAKMLVCSRDAFIAFSKEGKVQPDTRKDGMNLEQAVFGIQAAEEIEEMREQAEMMQRMARPPAKGRGRGASVAAAQGARIWSTGSGSGSGYPHIGADTSLAARQARKLVPLSIDQAEFWSRMSQSVMLSISRAKYAQSPLSQRILLATNEAELWHRVEVDDPRVRFDHLEAIRVELRVQSKSR</sequence>
<organism evidence="2 3">
    <name type="scientific">Catenaria anguillulae PL171</name>
    <dbReference type="NCBI Taxonomy" id="765915"/>
    <lineage>
        <taxon>Eukaryota</taxon>
        <taxon>Fungi</taxon>
        <taxon>Fungi incertae sedis</taxon>
        <taxon>Blastocladiomycota</taxon>
        <taxon>Blastocladiomycetes</taxon>
        <taxon>Blastocladiales</taxon>
        <taxon>Catenariaceae</taxon>
        <taxon>Catenaria</taxon>
    </lineage>
</organism>
<dbReference type="AlphaFoldDB" id="A0A1Y2HWL8"/>
<dbReference type="Proteomes" id="UP000193411">
    <property type="component" value="Unassembled WGS sequence"/>
</dbReference>
<feature type="region of interest" description="Disordered" evidence="1">
    <location>
        <begin position="1"/>
        <end position="88"/>
    </location>
</feature>
<feature type="compositionally biased region" description="Polar residues" evidence="1">
    <location>
        <begin position="23"/>
        <end position="39"/>
    </location>
</feature>
<protein>
    <submittedName>
        <fullName evidence="2">Uncharacterized protein</fullName>
    </submittedName>
</protein>
<evidence type="ECO:0000256" key="1">
    <source>
        <dbReference type="SAM" id="MobiDB-lite"/>
    </source>
</evidence>
<dbReference type="EMBL" id="MCFL01000007">
    <property type="protein sequence ID" value="ORZ38980.1"/>
    <property type="molecule type" value="Genomic_DNA"/>
</dbReference>
<reference evidence="2 3" key="1">
    <citation type="submission" date="2016-07" db="EMBL/GenBank/DDBJ databases">
        <title>Pervasive Adenine N6-methylation of Active Genes in Fungi.</title>
        <authorList>
            <consortium name="DOE Joint Genome Institute"/>
            <person name="Mondo S.J."/>
            <person name="Dannebaum R.O."/>
            <person name="Kuo R.C."/>
            <person name="Labutti K."/>
            <person name="Haridas S."/>
            <person name="Kuo A."/>
            <person name="Salamov A."/>
            <person name="Ahrendt S.R."/>
            <person name="Lipzen A."/>
            <person name="Sullivan W."/>
            <person name="Andreopoulos W.B."/>
            <person name="Clum A."/>
            <person name="Lindquist E."/>
            <person name="Daum C."/>
            <person name="Ramamoorthy G.K."/>
            <person name="Gryganskyi A."/>
            <person name="Culley D."/>
            <person name="Magnuson J.K."/>
            <person name="James T.Y."/>
            <person name="O'Malley M.A."/>
            <person name="Stajich J.E."/>
            <person name="Spatafora J.W."/>
            <person name="Visel A."/>
            <person name="Grigoriev I.V."/>
        </authorList>
    </citation>
    <scope>NUCLEOTIDE SEQUENCE [LARGE SCALE GENOMIC DNA]</scope>
    <source>
        <strain evidence="2 3">PL171</strain>
    </source>
</reference>
<accession>A0A1Y2HWL8</accession>
<evidence type="ECO:0000313" key="2">
    <source>
        <dbReference type="EMBL" id="ORZ38980.1"/>
    </source>
</evidence>
<gene>
    <name evidence="2" type="ORF">BCR44DRAFT_35341</name>
</gene>